<protein>
    <recommendedName>
        <fullName evidence="3">C2H2-type domain-containing protein</fullName>
    </recommendedName>
</protein>
<dbReference type="AlphaFoldDB" id="A0A812TF02"/>
<keyword evidence="1" id="KW-0479">Metal-binding</keyword>
<dbReference type="GO" id="GO:0008270">
    <property type="term" value="F:zinc ion binding"/>
    <property type="evidence" value="ECO:0007669"/>
    <property type="project" value="UniProtKB-KW"/>
</dbReference>
<evidence type="ECO:0000313" key="4">
    <source>
        <dbReference type="EMBL" id="CAE7519382.1"/>
    </source>
</evidence>
<keyword evidence="1" id="KW-0862">Zinc</keyword>
<dbReference type="Proteomes" id="UP000601435">
    <property type="component" value="Unassembled WGS sequence"/>
</dbReference>
<accession>A0A812TF02</accession>
<keyword evidence="5" id="KW-1185">Reference proteome</keyword>
<reference evidence="4" key="1">
    <citation type="submission" date="2021-02" db="EMBL/GenBank/DDBJ databases">
        <authorList>
            <person name="Dougan E. K."/>
            <person name="Rhodes N."/>
            <person name="Thang M."/>
            <person name="Chan C."/>
        </authorList>
    </citation>
    <scope>NUCLEOTIDE SEQUENCE</scope>
</reference>
<feature type="domain" description="C2H2-type" evidence="3">
    <location>
        <begin position="725"/>
        <end position="748"/>
    </location>
</feature>
<dbReference type="PROSITE" id="PS00028">
    <property type="entry name" value="ZINC_FINGER_C2H2_1"/>
    <property type="match status" value="1"/>
</dbReference>
<dbReference type="PANTHER" id="PTHR19446">
    <property type="entry name" value="REVERSE TRANSCRIPTASES"/>
    <property type="match status" value="1"/>
</dbReference>
<proteinExistence type="predicted"/>
<dbReference type="OrthoDB" id="437788at2759"/>
<comment type="caution">
    <text evidence="4">The sequence shown here is derived from an EMBL/GenBank/DDBJ whole genome shotgun (WGS) entry which is preliminary data.</text>
</comment>
<evidence type="ECO:0000313" key="5">
    <source>
        <dbReference type="Proteomes" id="UP000601435"/>
    </source>
</evidence>
<organism evidence="4 5">
    <name type="scientific">Symbiodinium necroappetens</name>
    <dbReference type="NCBI Taxonomy" id="1628268"/>
    <lineage>
        <taxon>Eukaryota</taxon>
        <taxon>Sar</taxon>
        <taxon>Alveolata</taxon>
        <taxon>Dinophyceae</taxon>
        <taxon>Suessiales</taxon>
        <taxon>Symbiodiniaceae</taxon>
        <taxon>Symbiodinium</taxon>
    </lineage>
</organism>
<keyword evidence="1" id="KW-0863">Zinc-finger</keyword>
<feature type="region of interest" description="Disordered" evidence="2">
    <location>
        <begin position="694"/>
        <end position="715"/>
    </location>
</feature>
<name>A0A812TF02_9DINO</name>
<gene>
    <name evidence="4" type="ORF">SNEC2469_LOCUS14848</name>
</gene>
<evidence type="ECO:0000259" key="3">
    <source>
        <dbReference type="PROSITE" id="PS50157"/>
    </source>
</evidence>
<sequence>MPADSGPSLLARAPALPTLTASRPSKPQLTPGTRRHRLRSNLSLLISDIEAQAQKYEDSTKTADSRALFAALRFFRPAGKKVFKSYEVVQTYQAQQELHRQHFADQEAGHSVKREDYLALCHGPAADGKYDLAELPDLLAIEQAIREARDGRAPGPSGIPTCVWKAFPGLSANALLRVYMKAHMRLTEPIQYRCTKLTALIKKAGLAARADSYRSIALLDPSAKFLHRLQRPRLLSALAETAQPLQQGCLPGSVATALTHVLLAKMRAALATKKSFAVIFLDLTAAYYRLLRQAITGEQINDEVLCQLLERLQVPAHYVAEVANFAQHGQLLASSSPHLRRVLASTYRHTLFVLDGTDTLTYTQVGSRPGDSVSDVLFSLALVCVVDEVRSCLHDQGMPDTLMPIWADDLSLPLVGTAEQIPAAVTVSATALHHACHKRAMCPNYAPGKTEALVSYAGPGSKKAAKTLFGTGCGTLPLPVQPAVQLRCVLQYCHLGTMLSAKCRPTRDLHRKIGFAKSVASQLAKKVLRREAVQMQARGSIHDVLATSRAHYSVAVWGGLNSQDAALWAAGHGSLYRCLVRPRRGAEGPCFPSLRPLCAQVLRPMPEVTMRLLRLDHLRLIAAQQQEVLLQALQQEAEASEHSWLATVEEDIAWLNGLWQRSPPRGGLMLFKGADDFVEAVLHFPGKVKGLLRRAKRHSTARPGPDASPLDPADQPACLPDGNLYSCRDCDKCFPDLHTLRAHQWSQHRVCTFLSQNTPHVLHDAPRSTLSDLATASTETLDAITAQLNPVHAELFESLLRAVGIS</sequence>
<evidence type="ECO:0000256" key="1">
    <source>
        <dbReference type="PROSITE-ProRule" id="PRU00042"/>
    </source>
</evidence>
<dbReference type="PROSITE" id="PS50157">
    <property type="entry name" value="ZINC_FINGER_C2H2_2"/>
    <property type="match status" value="1"/>
</dbReference>
<dbReference type="InterPro" id="IPR013087">
    <property type="entry name" value="Znf_C2H2_type"/>
</dbReference>
<evidence type="ECO:0000256" key="2">
    <source>
        <dbReference type="SAM" id="MobiDB-lite"/>
    </source>
</evidence>
<dbReference type="EMBL" id="CAJNJA010023960">
    <property type="protein sequence ID" value="CAE7519382.1"/>
    <property type="molecule type" value="Genomic_DNA"/>
</dbReference>